<name>A0A1B7MPK4_9AGAM</name>
<evidence type="ECO:0000313" key="1">
    <source>
        <dbReference type="EMBL" id="OAX34516.1"/>
    </source>
</evidence>
<proteinExistence type="predicted"/>
<dbReference type="OrthoDB" id="2690847at2759"/>
<dbReference type="EMBL" id="KV448602">
    <property type="protein sequence ID" value="OAX34516.1"/>
    <property type="molecule type" value="Genomic_DNA"/>
</dbReference>
<dbReference type="InParanoid" id="A0A1B7MPK4"/>
<evidence type="ECO:0000313" key="2">
    <source>
        <dbReference type="Proteomes" id="UP000092154"/>
    </source>
</evidence>
<reference evidence="1 2" key="1">
    <citation type="submission" date="2016-06" db="EMBL/GenBank/DDBJ databases">
        <title>Comparative genomics of the ectomycorrhizal sister species Rhizopogon vinicolor and Rhizopogon vesiculosus (Basidiomycota: Boletales) reveals a divergence of the mating type B locus.</title>
        <authorList>
            <consortium name="DOE Joint Genome Institute"/>
            <person name="Mujic A.B."/>
            <person name="Kuo A."/>
            <person name="Tritt A."/>
            <person name="Lipzen A."/>
            <person name="Chen C."/>
            <person name="Johnson J."/>
            <person name="Sharma A."/>
            <person name="Barry K."/>
            <person name="Grigoriev I.V."/>
            <person name="Spatafora J.W."/>
        </authorList>
    </citation>
    <scope>NUCLEOTIDE SEQUENCE [LARGE SCALE GENOMIC DNA]</scope>
    <source>
        <strain evidence="1 2">AM-OR11-026</strain>
    </source>
</reference>
<dbReference type="Proteomes" id="UP000092154">
    <property type="component" value="Unassembled WGS sequence"/>
</dbReference>
<keyword evidence="2" id="KW-1185">Reference proteome</keyword>
<gene>
    <name evidence="1" type="ORF">K503DRAFT_833181</name>
</gene>
<protein>
    <submittedName>
        <fullName evidence="1">Uncharacterized protein</fullName>
    </submittedName>
</protein>
<dbReference type="STRING" id="1314800.A0A1B7MPK4"/>
<organism evidence="1 2">
    <name type="scientific">Rhizopogon vinicolor AM-OR11-026</name>
    <dbReference type="NCBI Taxonomy" id="1314800"/>
    <lineage>
        <taxon>Eukaryota</taxon>
        <taxon>Fungi</taxon>
        <taxon>Dikarya</taxon>
        <taxon>Basidiomycota</taxon>
        <taxon>Agaricomycotina</taxon>
        <taxon>Agaricomycetes</taxon>
        <taxon>Agaricomycetidae</taxon>
        <taxon>Boletales</taxon>
        <taxon>Suillineae</taxon>
        <taxon>Rhizopogonaceae</taxon>
        <taxon>Rhizopogon</taxon>
    </lineage>
</organism>
<sequence>MACVPLYQMDHWMSLSVQRLKVYATKVTEDTGVSEKLLHDFIDTGEIYYMLIDIKASLLLRSEGNRSSILADLKELLESKDLKVFVATVLYRAIHSGLQNRLTACMLSPNLTAYVIDMHGHIMEFIRERHEVFKVPQSLFEDVELSAQFSKIVSELLASIRGNIKTKV</sequence>
<dbReference type="AlphaFoldDB" id="A0A1B7MPK4"/>
<feature type="non-terminal residue" evidence="1">
    <location>
        <position position="168"/>
    </location>
</feature>
<accession>A0A1B7MPK4</accession>